<dbReference type="EMBL" id="CM029039">
    <property type="protein sequence ID" value="KAG2647371.1"/>
    <property type="molecule type" value="Genomic_DNA"/>
</dbReference>
<proteinExistence type="predicted"/>
<organism evidence="1 2">
    <name type="scientific">Panicum virgatum</name>
    <name type="common">Blackwell switchgrass</name>
    <dbReference type="NCBI Taxonomy" id="38727"/>
    <lineage>
        <taxon>Eukaryota</taxon>
        <taxon>Viridiplantae</taxon>
        <taxon>Streptophyta</taxon>
        <taxon>Embryophyta</taxon>
        <taxon>Tracheophyta</taxon>
        <taxon>Spermatophyta</taxon>
        <taxon>Magnoliopsida</taxon>
        <taxon>Liliopsida</taxon>
        <taxon>Poales</taxon>
        <taxon>Poaceae</taxon>
        <taxon>PACMAD clade</taxon>
        <taxon>Panicoideae</taxon>
        <taxon>Panicodae</taxon>
        <taxon>Paniceae</taxon>
        <taxon>Panicinae</taxon>
        <taxon>Panicum</taxon>
        <taxon>Panicum sect. Hiantes</taxon>
    </lineage>
</organism>
<evidence type="ECO:0000313" key="2">
    <source>
        <dbReference type="Proteomes" id="UP000823388"/>
    </source>
</evidence>
<keyword evidence="2" id="KW-1185">Reference proteome</keyword>
<accession>A0A8T0WCV9</accession>
<name>A0A8T0WCV9_PANVG</name>
<gene>
    <name evidence="1" type="ORF">PVAP13_2KG574518</name>
</gene>
<dbReference type="AlphaFoldDB" id="A0A8T0WCV9"/>
<comment type="caution">
    <text evidence="1">The sequence shown here is derived from an EMBL/GenBank/DDBJ whole genome shotgun (WGS) entry which is preliminary data.</text>
</comment>
<evidence type="ECO:0000313" key="1">
    <source>
        <dbReference type="EMBL" id="KAG2647371.1"/>
    </source>
</evidence>
<protein>
    <submittedName>
        <fullName evidence="1">Uncharacterized protein</fullName>
    </submittedName>
</protein>
<reference evidence="1" key="1">
    <citation type="submission" date="2020-05" db="EMBL/GenBank/DDBJ databases">
        <title>WGS assembly of Panicum virgatum.</title>
        <authorList>
            <person name="Lovell J.T."/>
            <person name="Jenkins J."/>
            <person name="Shu S."/>
            <person name="Juenger T.E."/>
            <person name="Schmutz J."/>
        </authorList>
    </citation>
    <scope>NUCLEOTIDE SEQUENCE</scope>
    <source>
        <strain evidence="1">AP13</strain>
    </source>
</reference>
<sequence>MRRLAWPLRKDDTHKSRNSPNFFEILRAGPWCSGFALQIGPCRFFLSAWAFCLLAERSSARLQADASPHKRISSLALLLFRPSNTSSGTLLLVLCSYILQRGGLICFTNFVPW</sequence>
<dbReference type="Proteomes" id="UP000823388">
    <property type="component" value="Chromosome 2K"/>
</dbReference>